<feature type="transmembrane region" description="Helical" evidence="8">
    <location>
        <begin position="202"/>
        <end position="221"/>
    </location>
</feature>
<comment type="subcellular location">
    <subcellularLocation>
        <location evidence="1">Cell inner membrane</location>
        <topology evidence="1">Multi-pass membrane protein</topology>
    </subcellularLocation>
</comment>
<evidence type="ECO:0000256" key="5">
    <source>
        <dbReference type="ARBA" id="ARBA00022989"/>
    </source>
</evidence>
<feature type="transmembrane region" description="Helical" evidence="8">
    <location>
        <begin position="271"/>
        <end position="295"/>
    </location>
</feature>
<gene>
    <name evidence="10" type="ORF">GCM10023196_021630</name>
</gene>
<evidence type="ECO:0000256" key="7">
    <source>
        <dbReference type="ARBA" id="ARBA00044273"/>
    </source>
</evidence>
<protein>
    <recommendedName>
        <fullName evidence="7">MFS-type drug efflux transporter P55</fullName>
    </recommendedName>
</protein>
<feature type="transmembrane region" description="Helical" evidence="8">
    <location>
        <begin position="335"/>
        <end position="353"/>
    </location>
</feature>
<feature type="domain" description="Major facilitator superfamily (MFS) profile" evidence="9">
    <location>
        <begin position="13"/>
        <end position="499"/>
    </location>
</feature>
<feature type="transmembrane region" description="Helical" evidence="8">
    <location>
        <begin position="476"/>
        <end position="495"/>
    </location>
</feature>
<accession>A0ABP8U8A5</accession>
<keyword evidence="3" id="KW-1003">Cell membrane</keyword>
<keyword evidence="2" id="KW-0813">Transport</keyword>
<dbReference type="Gene3D" id="1.20.1250.20">
    <property type="entry name" value="MFS general substrate transporter like domains"/>
    <property type="match status" value="1"/>
</dbReference>
<dbReference type="PANTHER" id="PTHR23501:SF191">
    <property type="entry name" value="VACUOLAR BASIC AMINO ACID TRANSPORTER 4"/>
    <property type="match status" value="1"/>
</dbReference>
<comment type="caution">
    <text evidence="10">The sequence shown here is derived from an EMBL/GenBank/DDBJ whole genome shotgun (WGS) entry which is preliminary data.</text>
</comment>
<dbReference type="Proteomes" id="UP001501442">
    <property type="component" value="Unassembled WGS sequence"/>
</dbReference>
<keyword evidence="4 8" id="KW-0812">Transmembrane</keyword>
<feature type="transmembrane region" description="Helical" evidence="8">
    <location>
        <begin position="233"/>
        <end position="251"/>
    </location>
</feature>
<dbReference type="PROSITE" id="PS50850">
    <property type="entry name" value="MFS"/>
    <property type="match status" value="1"/>
</dbReference>
<evidence type="ECO:0000256" key="6">
    <source>
        <dbReference type="ARBA" id="ARBA00023136"/>
    </source>
</evidence>
<dbReference type="InterPro" id="IPR020846">
    <property type="entry name" value="MFS_dom"/>
</dbReference>
<name>A0ABP8U8A5_9ACTN</name>
<feature type="transmembrane region" description="Helical" evidence="8">
    <location>
        <begin position="51"/>
        <end position="73"/>
    </location>
</feature>
<keyword evidence="6 8" id="KW-0472">Membrane</keyword>
<evidence type="ECO:0000313" key="10">
    <source>
        <dbReference type="EMBL" id="GAA4623835.1"/>
    </source>
</evidence>
<dbReference type="PROSITE" id="PS00216">
    <property type="entry name" value="SUGAR_TRANSPORT_1"/>
    <property type="match status" value="1"/>
</dbReference>
<dbReference type="CDD" id="cd17321">
    <property type="entry name" value="MFS_MMR_MDR_like"/>
    <property type="match status" value="1"/>
</dbReference>
<feature type="transmembrane region" description="Helical" evidence="8">
    <location>
        <begin position="307"/>
        <end position="328"/>
    </location>
</feature>
<organism evidence="10 11">
    <name type="scientific">Actinoallomurus vinaceus</name>
    <dbReference type="NCBI Taxonomy" id="1080074"/>
    <lineage>
        <taxon>Bacteria</taxon>
        <taxon>Bacillati</taxon>
        <taxon>Actinomycetota</taxon>
        <taxon>Actinomycetes</taxon>
        <taxon>Streptosporangiales</taxon>
        <taxon>Thermomonosporaceae</taxon>
        <taxon>Actinoallomurus</taxon>
    </lineage>
</organism>
<feature type="transmembrane region" description="Helical" evidence="8">
    <location>
        <begin position="85"/>
        <end position="108"/>
    </location>
</feature>
<evidence type="ECO:0000313" key="11">
    <source>
        <dbReference type="Proteomes" id="UP001501442"/>
    </source>
</evidence>
<dbReference type="InterPro" id="IPR036259">
    <property type="entry name" value="MFS_trans_sf"/>
</dbReference>
<evidence type="ECO:0000256" key="2">
    <source>
        <dbReference type="ARBA" id="ARBA00022448"/>
    </source>
</evidence>
<feature type="transmembrane region" description="Helical" evidence="8">
    <location>
        <begin position="114"/>
        <end position="132"/>
    </location>
</feature>
<keyword evidence="5 8" id="KW-1133">Transmembrane helix</keyword>
<evidence type="ECO:0000256" key="3">
    <source>
        <dbReference type="ARBA" id="ARBA00022519"/>
    </source>
</evidence>
<dbReference type="EMBL" id="BAABHK010000002">
    <property type="protein sequence ID" value="GAA4623835.1"/>
    <property type="molecule type" value="Genomic_DNA"/>
</dbReference>
<evidence type="ECO:0000256" key="4">
    <source>
        <dbReference type="ARBA" id="ARBA00022692"/>
    </source>
</evidence>
<dbReference type="RefSeq" id="WP_345430536.1">
    <property type="nucleotide sequence ID" value="NZ_BAABHK010000002.1"/>
</dbReference>
<feature type="transmembrane region" description="Helical" evidence="8">
    <location>
        <begin position="139"/>
        <end position="158"/>
    </location>
</feature>
<dbReference type="Pfam" id="PF07690">
    <property type="entry name" value="MFS_1"/>
    <property type="match status" value="1"/>
</dbReference>
<feature type="transmembrane region" description="Helical" evidence="8">
    <location>
        <begin position="408"/>
        <end position="432"/>
    </location>
</feature>
<sequence length="521" mass="52773">MTSTDSGGSRRLALGVGGVVVLLAAIDAYVVVTVLVTMVGDLGVPVNHIEHASLVITAFLLGYVAGMPLLGMLSDRFGRRIMVQACLAGFAAGSAVTALAGSLSVLIAGRGLQGLAGGALLPITMALAGDLWDERRRPAVLGGVGALQELGSVLGPLYGAGVAALIGWRGIFWINIPITLLAMVAVWWAVPRGRPSTATRVDVVGGLLLAAGLGLLVAGLYNPDPQRSALPSWGVPCVAAGGVVIAVFAVWEARARTRLLDLRGARRGGLFAVLGVSLLSGAALMITLVDVQLIAQTLLGRNSTGGAVLLARFLVPLAVAALAGGLLARRVAERWIVAGGMLVAAGGYARIAAWPVRAEAVHYDLGLFAVSRVGVDLAVAGLGLGLVIAPLSSVALRSVPAVRHGVASAAVVVARMMGMLLGVAGLSAWGFYRFHALTAHLVTPLPIGVSATEFARRLAAYLAAVKAALHTEYADVFWATAVVCVVAALLGLAVGGPAPAAADEEPAEVTSVPSPAGPPSA</sequence>
<evidence type="ECO:0000256" key="8">
    <source>
        <dbReference type="SAM" id="Phobius"/>
    </source>
</evidence>
<dbReference type="InterPro" id="IPR005829">
    <property type="entry name" value="Sugar_transporter_CS"/>
</dbReference>
<feature type="transmembrane region" description="Helical" evidence="8">
    <location>
        <begin position="12"/>
        <end position="39"/>
    </location>
</feature>
<reference evidence="11" key="1">
    <citation type="journal article" date="2019" name="Int. J. Syst. Evol. Microbiol.">
        <title>The Global Catalogue of Microorganisms (GCM) 10K type strain sequencing project: providing services to taxonomists for standard genome sequencing and annotation.</title>
        <authorList>
            <consortium name="The Broad Institute Genomics Platform"/>
            <consortium name="The Broad Institute Genome Sequencing Center for Infectious Disease"/>
            <person name="Wu L."/>
            <person name="Ma J."/>
        </authorList>
    </citation>
    <scope>NUCLEOTIDE SEQUENCE [LARGE SCALE GENOMIC DNA]</scope>
    <source>
        <strain evidence="11">JCM 17939</strain>
    </source>
</reference>
<feature type="transmembrane region" description="Helical" evidence="8">
    <location>
        <begin position="373"/>
        <end position="396"/>
    </location>
</feature>
<proteinExistence type="predicted"/>
<dbReference type="InterPro" id="IPR011701">
    <property type="entry name" value="MFS"/>
</dbReference>
<evidence type="ECO:0000256" key="1">
    <source>
        <dbReference type="ARBA" id="ARBA00004429"/>
    </source>
</evidence>
<keyword evidence="11" id="KW-1185">Reference proteome</keyword>
<dbReference type="SUPFAM" id="SSF103473">
    <property type="entry name" value="MFS general substrate transporter"/>
    <property type="match status" value="1"/>
</dbReference>
<evidence type="ECO:0000259" key="9">
    <source>
        <dbReference type="PROSITE" id="PS50850"/>
    </source>
</evidence>
<dbReference type="PANTHER" id="PTHR23501">
    <property type="entry name" value="MAJOR FACILITATOR SUPERFAMILY"/>
    <property type="match status" value="1"/>
</dbReference>
<keyword evidence="3" id="KW-0997">Cell inner membrane</keyword>
<feature type="transmembrane region" description="Helical" evidence="8">
    <location>
        <begin position="170"/>
        <end position="190"/>
    </location>
</feature>